<dbReference type="InterPro" id="IPR001584">
    <property type="entry name" value="Integrase_cat-core"/>
</dbReference>
<dbReference type="PANTHER" id="PTHR48475:SF2">
    <property type="entry name" value="RIBONUCLEASE H"/>
    <property type="match status" value="1"/>
</dbReference>
<dbReference type="SUPFAM" id="SSF53098">
    <property type="entry name" value="Ribonuclease H-like"/>
    <property type="match status" value="1"/>
</dbReference>
<sequence length="298" mass="34386">MTRIAKQEVLPRVGMTRIGKQEVMARVGRTRIVMHGRLPRGKSALDRELANILVGLGVWLDIDSDRAGYTGCVCTLEEFLIYHRCKLPAAPGGVVYMLVLTDYFTKWVEVGAYQQVRDIENFYDKYPIKLSFSTPRYPQVNGQAESTNKTIVNTLKKRLEAEKNEWVEKLPKILWSYRTTPRRSTGETPFSLVYGSEAIILIETRLSTAHSKNPDEEQNNLELSFELDHLDERQDHAALRIQSYQQQVARHYNKKVRAKVFKLHDWVLRRVFQNTREEGAEKLGSTWEGPYQITDVVG</sequence>
<reference evidence="2" key="2">
    <citation type="submission" date="2023-06" db="EMBL/GenBank/DDBJ databases">
        <authorList>
            <person name="Swenson N.G."/>
            <person name="Wegrzyn J.L."/>
            <person name="Mcevoy S.L."/>
        </authorList>
    </citation>
    <scope>NUCLEOTIDE SEQUENCE</scope>
    <source>
        <strain evidence="2">NS2018</strain>
        <tissue evidence="2">Leaf</tissue>
    </source>
</reference>
<dbReference type="Proteomes" id="UP001168877">
    <property type="component" value="Unassembled WGS sequence"/>
</dbReference>
<reference evidence="2" key="1">
    <citation type="journal article" date="2022" name="Plant J.">
        <title>Strategies of tolerance reflected in two North American maple genomes.</title>
        <authorList>
            <person name="McEvoy S.L."/>
            <person name="Sezen U.U."/>
            <person name="Trouern-Trend A."/>
            <person name="McMahon S.M."/>
            <person name="Schaberg P.G."/>
            <person name="Yang J."/>
            <person name="Wegrzyn J.L."/>
            <person name="Swenson N.G."/>
        </authorList>
    </citation>
    <scope>NUCLEOTIDE SEQUENCE</scope>
    <source>
        <strain evidence="2">NS2018</strain>
    </source>
</reference>
<organism evidence="2 3">
    <name type="scientific">Acer saccharum</name>
    <name type="common">Sugar maple</name>
    <dbReference type="NCBI Taxonomy" id="4024"/>
    <lineage>
        <taxon>Eukaryota</taxon>
        <taxon>Viridiplantae</taxon>
        <taxon>Streptophyta</taxon>
        <taxon>Embryophyta</taxon>
        <taxon>Tracheophyta</taxon>
        <taxon>Spermatophyta</taxon>
        <taxon>Magnoliopsida</taxon>
        <taxon>eudicotyledons</taxon>
        <taxon>Gunneridae</taxon>
        <taxon>Pentapetalae</taxon>
        <taxon>rosids</taxon>
        <taxon>malvids</taxon>
        <taxon>Sapindales</taxon>
        <taxon>Sapindaceae</taxon>
        <taxon>Hippocastanoideae</taxon>
        <taxon>Acereae</taxon>
        <taxon>Acer</taxon>
    </lineage>
</organism>
<keyword evidence="3" id="KW-1185">Reference proteome</keyword>
<comment type="caution">
    <text evidence="2">The sequence shown here is derived from an EMBL/GenBank/DDBJ whole genome shotgun (WGS) entry which is preliminary data.</text>
</comment>
<gene>
    <name evidence="2" type="ORF">LWI29_004700</name>
</gene>
<feature type="domain" description="Integrase catalytic" evidence="1">
    <location>
        <begin position="97"/>
        <end position="197"/>
    </location>
</feature>
<evidence type="ECO:0000313" key="2">
    <source>
        <dbReference type="EMBL" id="KAK0570667.1"/>
    </source>
</evidence>
<dbReference type="GO" id="GO:0003676">
    <property type="term" value="F:nucleic acid binding"/>
    <property type="evidence" value="ECO:0007669"/>
    <property type="project" value="InterPro"/>
</dbReference>
<evidence type="ECO:0000313" key="3">
    <source>
        <dbReference type="Proteomes" id="UP001168877"/>
    </source>
</evidence>
<name>A0AA39RC75_ACESA</name>
<dbReference type="PROSITE" id="PS50994">
    <property type="entry name" value="INTEGRASE"/>
    <property type="match status" value="1"/>
</dbReference>
<protein>
    <recommendedName>
        <fullName evidence="1">Integrase catalytic domain-containing protein</fullName>
    </recommendedName>
</protein>
<accession>A0AA39RC75</accession>
<dbReference type="Gene3D" id="3.30.420.10">
    <property type="entry name" value="Ribonuclease H-like superfamily/Ribonuclease H"/>
    <property type="match status" value="1"/>
</dbReference>
<dbReference type="AlphaFoldDB" id="A0AA39RC75"/>
<dbReference type="EMBL" id="JAUESC010000388">
    <property type="protein sequence ID" value="KAK0570667.1"/>
    <property type="molecule type" value="Genomic_DNA"/>
</dbReference>
<evidence type="ECO:0000259" key="1">
    <source>
        <dbReference type="PROSITE" id="PS50994"/>
    </source>
</evidence>
<dbReference type="InterPro" id="IPR036397">
    <property type="entry name" value="RNaseH_sf"/>
</dbReference>
<dbReference type="InterPro" id="IPR012337">
    <property type="entry name" value="RNaseH-like_sf"/>
</dbReference>
<dbReference type="PANTHER" id="PTHR48475">
    <property type="entry name" value="RIBONUCLEASE H"/>
    <property type="match status" value="1"/>
</dbReference>
<dbReference type="GO" id="GO:0015074">
    <property type="term" value="P:DNA integration"/>
    <property type="evidence" value="ECO:0007669"/>
    <property type="project" value="InterPro"/>
</dbReference>
<proteinExistence type="predicted"/>